<dbReference type="EMBL" id="GBXM01092693">
    <property type="protein sequence ID" value="JAH15884.1"/>
    <property type="molecule type" value="Transcribed_RNA"/>
</dbReference>
<evidence type="ECO:0000313" key="1">
    <source>
        <dbReference type="EMBL" id="JAH15884.1"/>
    </source>
</evidence>
<sequence>MGLGYIGM</sequence>
<reference evidence="1" key="2">
    <citation type="journal article" date="2015" name="Fish Shellfish Immunol.">
        <title>Early steps in the European eel (Anguilla anguilla)-Vibrio vulnificus interaction in the gills: Role of the RtxA13 toxin.</title>
        <authorList>
            <person name="Callol A."/>
            <person name="Pajuelo D."/>
            <person name="Ebbesson L."/>
            <person name="Teles M."/>
            <person name="MacKenzie S."/>
            <person name="Amaro C."/>
        </authorList>
    </citation>
    <scope>NUCLEOTIDE SEQUENCE</scope>
</reference>
<organism evidence="1">
    <name type="scientific">Anguilla anguilla</name>
    <name type="common">European freshwater eel</name>
    <name type="synonym">Muraena anguilla</name>
    <dbReference type="NCBI Taxonomy" id="7936"/>
    <lineage>
        <taxon>Eukaryota</taxon>
        <taxon>Metazoa</taxon>
        <taxon>Chordata</taxon>
        <taxon>Craniata</taxon>
        <taxon>Vertebrata</taxon>
        <taxon>Euteleostomi</taxon>
        <taxon>Actinopterygii</taxon>
        <taxon>Neopterygii</taxon>
        <taxon>Teleostei</taxon>
        <taxon>Anguilliformes</taxon>
        <taxon>Anguillidae</taxon>
        <taxon>Anguilla</taxon>
    </lineage>
</organism>
<name>A0A0E9QGI6_ANGAN</name>
<accession>A0A0E9QGI6</accession>
<protein>
    <submittedName>
        <fullName evidence="1">Uncharacterized protein</fullName>
    </submittedName>
</protein>
<reference evidence="1" key="1">
    <citation type="submission" date="2014-11" db="EMBL/GenBank/DDBJ databases">
        <authorList>
            <person name="Amaro Gonzalez C."/>
        </authorList>
    </citation>
    <scope>NUCLEOTIDE SEQUENCE</scope>
</reference>
<proteinExistence type="predicted"/>